<dbReference type="InParanoid" id="A0A3N4LWA6"/>
<dbReference type="EMBL" id="ML121552">
    <property type="protein sequence ID" value="RPB22315.1"/>
    <property type="molecule type" value="Genomic_DNA"/>
</dbReference>
<accession>A0A3N4LWA6</accession>
<proteinExistence type="predicted"/>
<protein>
    <submittedName>
        <fullName evidence="2">Uncharacterized protein</fullName>
    </submittedName>
</protein>
<evidence type="ECO:0000313" key="2">
    <source>
        <dbReference type="EMBL" id="RPB22315.1"/>
    </source>
</evidence>
<evidence type="ECO:0000313" key="3">
    <source>
        <dbReference type="Proteomes" id="UP000267821"/>
    </source>
</evidence>
<name>A0A3N4LWA6_9PEZI</name>
<keyword evidence="3" id="KW-1185">Reference proteome</keyword>
<gene>
    <name evidence="2" type="ORF">L211DRAFT_333433</name>
</gene>
<feature type="region of interest" description="Disordered" evidence="1">
    <location>
        <begin position="86"/>
        <end position="110"/>
    </location>
</feature>
<dbReference type="Proteomes" id="UP000267821">
    <property type="component" value="Unassembled WGS sequence"/>
</dbReference>
<dbReference type="AlphaFoldDB" id="A0A3N4LWA6"/>
<organism evidence="2 3">
    <name type="scientific">Terfezia boudieri ATCC MYA-4762</name>
    <dbReference type="NCBI Taxonomy" id="1051890"/>
    <lineage>
        <taxon>Eukaryota</taxon>
        <taxon>Fungi</taxon>
        <taxon>Dikarya</taxon>
        <taxon>Ascomycota</taxon>
        <taxon>Pezizomycotina</taxon>
        <taxon>Pezizomycetes</taxon>
        <taxon>Pezizales</taxon>
        <taxon>Pezizaceae</taxon>
        <taxon>Terfezia</taxon>
    </lineage>
</organism>
<sequence>MVLSALFCRHGPVGIVLSALFCRHCSVGIVLSALFCRHCSVGMVLSAWCCRHGAVAMVLWRLPAHSRQYLAATDTLPVEIGRSTEDTRVLRNKHTQPREQSTKASLPPSSYPPTTLDAVLNLESSFLYPILTHISLSASDSTSSQDIPCASHLASNLLT</sequence>
<reference evidence="2 3" key="1">
    <citation type="journal article" date="2018" name="Nat. Ecol. Evol.">
        <title>Pezizomycetes genomes reveal the molecular basis of ectomycorrhizal truffle lifestyle.</title>
        <authorList>
            <person name="Murat C."/>
            <person name="Payen T."/>
            <person name="Noel B."/>
            <person name="Kuo A."/>
            <person name="Morin E."/>
            <person name="Chen J."/>
            <person name="Kohler A."/>
            <person name="Krizsan K."/>
            <person name="Balestrini R."/>
            <person name="Da Silva C."/>
            <person name="Montanini B."/>
            <person name="Hainaut M."/>
            <person name="Levati E."/>
            <person name="Barry K.W."/>
            <person name="Belfiori B."/>
            <person name="Cichocki N."/>
            <person name="Clum A."/>
            <person name="Dockter R.B."/>
            <person name="Fauchery L."/>
            <person name="Guy J."/>
            <person name="Iotti M."/>
            <person name="Le Tacon F."/>
            <person name="Lindquist E.A."/>
            <person name="Lipzen A."/>
            <person name="Malagnac F."/>
            <person name="Mello A."/>
            <person name="Molinier V."/>
            <person name="Miyauchi S."/>
            <person name="Poulain J."/>
            <person name="Riccioni C."/>
            <person name="Rubini A."/>
            <person name="Sitrit Y."/>
            <person name="Splivallo R."/>
            <person name="Traeger S."/>
            <person name="Wang M."/>
            <person name="Zifcakova L."/>
            <person name="Wipf D."/>
            <person name="Zambonelli A."/>
            <person name="Paolocci F."/>
            <person name="Nowrousian M."/>
            <person name="Ottonello S."/>
            <person name="Baldrian P."/>
            <person name="Spatafora J.W."/>
            <person name="Henrissat B."/>
            <person name="Nagy L.G."/>
            <person name="Aury J.M."/>
            <person name="Wincker P."/>
            <person name="Grigoriev I.V."/>
            <person name="Bonfante P."/>
            <person name="Martin F.M."/>
        </authorList>
    </citation>
    <scope>NUCLEOTIDE SEQUENCE [LARGE SCALE GENOMIC DNA]</scope>
    <source>
        <strain evidence="2 3">ATCC MYA-4762</strain>
    </source>
</reference>
<evidence type="ECO:0000256" key="1">
    <source>
        <dbReference type="SAM" id="MobiDB-lite"/>
    </source>
</evidence>
<dbReference type="OrthoDB" id="10655578at2759"/>